<gene>
    <name evidence="2" type="ORF">FPZ43_13275</name>
</gene>
<evidence type="ECO:0000313" key="3">
    <source>
        <dbReference type="Proteomes" id="UP000320042"/>
    </source>
</evidence>
<keyword evidence="1" id="KW-0812">Transmembrane</keyword>
<feature type="transmembrane region" description="Helical" evidence="1">
    <location>
        <begin position="88"/>
        <end position="106"/>
    </location>
</feature>
<comment type="caution">
    <text evidence="2">The sequence shown here is derived from an EMBL/GenBank/DDBJ whole genome shotgun (WGS) entry which is preliminary data.</text>
</comment>
<dbReference type="Proteomes" id="UP000320042">
    <property type="component" value="Unassembled WGS sequence"/>
</dbReference>
<name>A0A563U7Y4_9SPHI</name>
<feature type="transmembrane region" description="Helical" evidence="1">
    <location>
        <begin position="54"/>
        <end position="76"/>
    </location>
</feature>
<organism evidence="2 3">
    <name type="scientific">Mucilaginibacter pallidiroseus</name>
    <dbReference type="NCBI Taxonomy" id="2599295"/>
    <lineage>
        <taxon>Bacteria</taxon>
        <taxon>Pseudomonadati</taxon>
        <taxon>Bacteroidota</taxon>
        <taxon>Sphingobacteriia</taxon>
        <taxon>Sphingobacteriales</taxon>
        <taxon>Sphingobacteriaceae</taxon>
        <taxon>Mucilaginibacter</taxon>
    </lineage>
</organism>
<dbReference type="EMBL" id="VOEJ01000006">
    <property type="protein sequence ID" value="TWR27446.1"/>
    <property type="molecule type" value="Genomic_DNA"/>
</dbReference>
<keyword evidence="1" id="KW-1133">Transmembrane helix</keyword>
<accession>A0A563U7Y4</accession>
<reference evidence="2 3" key="1">
    <citation type="submission" date="2019-07" db="EMBL/GenBank/DDBJ databases">
        <authorList>
            <person name="Kim J."/>
        </authorList>
    </citation>
    <scope>NUCLEOTIDE SEQUENCE [LARGE SCALE GENOMIC DNA]</scope>
    <source>
        <strain evidence="3">dk17</strain>
    </source>
</reference>
<keyword evidence="1" id="KW-0472">Membrane</keyword>
<evidence type="ECO:0000256" key="1">
    <source>
        <dbReference type="SAM" id="Phobius"/>
    </source>
</evidence>
<dbReference type="RefSeq" id="WP_146382415.1">
    <property type="nucleotide sequence ID" value="NZ_VOEJ01000006.1"/>
</dbReference>
<protein>
    <submittedName>
        <fullName evidence="2">Uncharacterized protein</fullName>
    </submittedName>
</protein>
<sequence>MDRNSEIKEPGGIVSKAMPACNKNFTPFQNYFLYSNNSTQKTPAKHRPYTRIDALTTALSITTGWIVVAAIIYSIICQLIGGPGVKSAVIYFAALCLICILLRRQLSNYLSYNISEANIPKHQ</sequence>
<keyword evidence="3" id="KW-1185">Reference proteome</keyword>
<dbReference type="AlphaFoldDB" id="A0A563U7Y4"/>
<proteinExistence type="predicted"/>
<evidence type="ECO:0000313" key="2">
    <source>
        <dbReference type="EMBL" id="TWR27446.1"/>
    </source>
</evidence>